<dbReference type="InterPro" id="IPR012340">
    <property type="entry name" value="NA-bd_OB-fold"/>
</dbReference>
<feature type="region of interest" description="Disordered" evidence="8">
    <location>
        <begin position="97"/>
        <end position="122"/>
    </location>
</feature>
<feature type="region of interest" description="Disordered" evidence="8">
    <location>
        <begin position="726"/>
        <end position="759"/>
    </location>
</feature>
<keyword evidence="3 7" id="KW-0540">Nuclease</keyword>
<dbReference type="EC" id="3.1.13.1" evidence="7"/>
<dbReference type="Gene3D" id="2.40.50.140">
    <property type="entry name" value="Nucleic acid-binding proteins"/>
    <property type="match status" value="1"/>
</dbReference>
<keyword evidence="2 7" id="KW-0963">Cytoplasm</keyword>
<dbReference type="PROSITE" id="PS50126">
    <property type="entry name" value="S1"/>
    <property type="match status" value="1"/>
</dbReference>
<dbReference type="SMART" id="SM00955">
    <property type="entry name" value="RNB"/>
    <property type="match status" value="1"/>
</dbReference>
<dbReference type="HAMAP" id="MF_01895">
    <property type="entry name" value="RNase_R"/>
    <property type="match status" value="1"/>
</dbReference>
<dbReference type="CDD" id="cd04471">
    <property type="entry name" value="S1_RNase_R"/>
    <property type="match status" value="1"/>
</dbReference>
<dbReference type="SUPFAM" id="SSF50249">
    <property type="entry name" value="Nucleic acid-binding proteins"/>
    <property type="match status" value="2"/>
</dbReference>
<comment type="caution">
    <text evidence="10">The sequence shown here is derived from an EMBL/GenBank/DDBJ whole genome shotgun (WGS) entry which is preliminary data.</text>
</comment>
<reference evidence="11" key="1">
    <citation type="journal article" date="2019" name="Int. J. Syst. Evol. Microbiol.">
        <title>The Global Catalogue of Microorganisms (GCM) 10K type strain sequencing project: providing services to taxonomists for standard genome sequencing and annotation.</title>
        <authorList>
            <consortium name="The Broad Institute Genomics Platform"/>
            <consortium name="The Broad Institute Genome Sequencing Center for Infectious Disease"/>
            <person name="Wu L."/>
            <person name="Ma J."/>
        </authorList>
    </citation>
    <scope>NUCLEOTIDE SEQUENCE [LARGE SCALE GENOMIC DNA]</scope>
    <source>
        <strain evidence="11">CGMCC 1.16275</strain>
    </source>
</reference>
<comment type="similarity">
    <text evidence="7">Belongs to the RNR ribonuclease family. RNase R subfamily.</text>
</comment>
<evidence type="ECO:0000256" key="1">
    <source>
        <dbReference type="ARBA" id="ARBA00001849"/>
    </source>
</evidence>
<comment type="function">
    <text evidence="7">3'-5' exoribonuclease that releases 5'-nucleoside monophosphates and is involved in maturation of structured RNAs.</text>
</comment>
<keyword evidence="5 7" id="KW-0269">Exonuclease</keyword>
<evidence type="ECO:0000256" key="4">
    <source>
        <dbReference type="ARBA" id="ARBA00022801"/>
    </source>
</evidence>
<dbReference type="SMART" id="SM00316">
    <property type="entry name" value="S1"/>
    <property type="match status" value="1"/>
</dbReference>
<dbReference type="PANTHER" id="PTHR23355:SF9">
    <property type="entry name" value="DIS3-LIKE EXONUCLEASE 2"/>
    <property type="match status" value="1"/>
</dbReference>
<dbReference type="InterPro" id="IPR022966">
    <property type="entry name" value="RNase_II/R_CS"/>
</dbReference>
<comment type="subcellular location">
    <subcellularLocation>
        <location evidence="7">Cytoplasm</location>
    </subcellularLocation>
</comment>
<organism evidence="10 11">
    <name type="scientific">Rhodocista pekingensis</name>
    <dbReference type="NCBI Taxonomy" id="201185"/>
    <lineage>
        <taxon>Bacteria</taxon>
        <taxon>Pseudomonadati</taxon>
        <taxon>Pseudomonadota</taxon>
        <taxon>Alphaproteobacteria</taxon>
        <taxon>Rhodospirillales</taxon>
        <taxon>Azospirillaceae</taxon>
        <taxon>Rhodocista</taxon>
    </lineage>
</organism>
<dbReference type="Pfam" id="PF17876">
    <property type="entry name" value="CSD2"/>
    <property type="match status" value="1"/>
</dbReference>
<dbReference type="EMBL" id="JBHTCM010000008">
    <property type="protein sequence ID" value="MFC7332941.1"/>
    <property type="molecule type" value="Genomic_DNA"/>
</dbReference>
<proteinExistence type="inferred from homology"/>
<comment type="catalytic activity">
    <reaction evidence="1 7">
        <text>Exonucleolytic cleavage in the 3'- to 5'-direction to yield nucleoside 5'-phosphates.</text>
        <dbReference type="EC" id="3.1.13.1"/>
    </reaction>
</comment>
<dbReference type="RefSeq" id="WP_377357711.1">
    <property type="nucleotide sequence ID" value="NZ_JBHTCM010000008.1"/>
</dbReference>
<evidence type="ECO:0000256" key="2">
    <source>
        <dbReference type="ARBA" id="ARBA00022490"/>
    </source>
</evidence>
<name>A0ABW2KSF6_9PROT</name>
<dbReference type="InterPro" id="IPR040476">
    <property type="entry name" value="CSD2"/>
</dbReference>
<dbReference type="GO" id="GO:0008859">
    <property type="term" value="F:exoribonuclease II activity"/>
    <property type="evidence" value="ECO:0007669"/>
    <property type="project" value="UniProtKB-EC"/>
</dbReference>
<keyword evidence="4 7" id="KW-0378">Hydrolase</keyword>
<evidence type="ECO:0000256" key="6">
    <source>
        <dbReference type="ARBA" id="ARBA00022884"/>
    </source>
</evidence>
<evidence type="ECO:0000259" key="9">
    <source>
        <dbReference type="PROSITE" id="PS50126"/>
    </source>
</evidence>
<evidence type="ECO:0000256" key="3">
    <source>
        <dbReference type="ARBA" id="ARBA00022722"/>
    </source>
</evidence>
<dbReference type="NCBIfam" id="TIGR00358">
    <property type="entry name" value="3_prime_RNase"/>
    <property type="match status" value="1"/>
</dbReference>
<evidence type="ECO:0000256" key="8">
    <source>
        <dbReference type="SAM" id="MobiDB-lite"/>
    </source>
</evidence>
<sequence>MEPTRRKKEAPFPSKDQVLEFIRESPTPVGKREIARAFHITGDARVLLKHLLKELEQEGAVEKGAGRRMAPPAALPEVAVLVVTGIDTDGEALARPVNWTDEENPPPEIFMRPERRGHPALTPGDRVLARLSRLSDRRYEARTIRRLDAGSTARIVGIYEAGREGGRLRPADRRTRTEFVILPQNAEGARPGELVVAEVLPSSRMGLKQARVIERLGGLDDPRAVSLIAIHQNGIPTSFPQAALDEAAAAAEPSLEGRTDLRDIPLVTIDGADARDFDDAVHAEPDTDPANPGGWHLLVAIADVSFYVTPGSALDRTAFERGNSCYFPDRVVPMLPEALSNELCSLKPGVNRGCLAVHLWIDRDGTLKRHRFVRGLMRSAARLTYEQVQAARDGRPDETTGPLLERVIGPLYGAYEALAAARRRRGTLELDLPERKVTLDEAGEIVRIDVRERLDSHRLIEEFMICANVAAAEALEARHAPCLYRVHAEPARDKLEPLREFLDSLGYTLARGQVLAPSAFTRILEKAAGTPDSELISSVILRSQAQAVYQPENIGHFGLALVKYAHFTSPIRRYADLIVHRSLVRAFGLGAGGLTEDEAERLDRIGDHISMTERRAAEAERDAMDRYVARYLSDRVGATFTGKIGGVTRFGLFVTLTETGADGIVPISTLPDDFYDHVEAEHALVGRRWGRRYRLGTQVKVVLREADPVAGSLVFQLLDPEDAALADSPAGAARSRAHGRRQAASPSSLDRPRPPRRGR</sequence>
<dbReference type="InterPro" id="IPR004476">
    <property type="entry name" value="RNase_II/RNase_R"/>
</dbReference>
<dbReference type="Proteomes" id="UP001596456">
    <property type="component" value="Unassembled WGS sequence"/>
</dbReference>
<dbReference type="InterPro" id="IPR050180">
    <property type="entry name" value="RNR_Ribonuclease"/>
</dbReference>
<keyword evidence="11" id="KW-1185">Reference proteome</keyword>
<dbReference type="NCBIfam" id="TIGR02063">
    <property type="entry name" value="RNase_R"/>
    <property type="match status" value="1"/>
</dbReference>
<keyword evidence="6 7" id="KW-0694">RNA-binding</keyword>
<dbReference type="PROSITE" id="PS01175">
    <property type="entry name" value="RIBONUCLEASE_II"/>
    <property type="match status" value="1"/>
</dbReference>
<evidence type="ECO:0000256" key="5">
    <source>
        <dbReference type="ARBA" id="ARBA00022839"/>
    </source>
</evidence>
<accession>A0ABW2KSF6</accession>
<dbReference type="Pfam" id="PF00575">
    <property type="entry name" value="S1"/>
    <property type="match status" value="1"/>
</dbReference>
<evidence type="ECO:0000313" key="11">
    <source>
        <dbReference type="Proteomes" id="UP001596456"/>
    </source>
</evidence>
<dbReference type="InterPro" id="IPR003029">
    <property type="entry name" value="S1_domain"/>
</dbReference>
<evidence type="ECO:0000313" key="10">
    <source>
        <dbReference type="EMBL" id="MFC7332941.1"/>
    </source>
</evidence>
<dbReference type="PANTHER" id="PTHR23355">
    <property type="entry name" value="RIBONUCLEASE"/>
    <property type="match status" value="1"/>
</dbReference>
<feature type="domain" description="S1 motif" evidence="9">
    <location>
        <begin position="637"/>
        <end position="718"/>
    </location>
</feature>
<dbReference type="Pfam" id="PF00773">
    <property type="entry name" value="RNB"/>
    <property type="match status" value="1"/>
</dbReference>
<dbReference type="InterPro" id="IPR011805">
    <property type="entry name" value="RNase_R"/>
</dbReference>
<dbReference type="InterPro" id="IPR001900">
    <property type="entry name" value="RNase_II/R"/>
</dbReference>
<protein>
    <recommendedName>
        <fullName evidence="7">Ribonuclease R</fullName>
        <shortName evidence="7">RNase R</shortName>
        <ecNumber evidence="7">3.1.13.1</ecNumber>
    </recommendedName>
</protein>
<evidence type="ECO:0000256" key="7">
    <source>
        <dbReference type="HAMAP-Rule" id="MF_01895"/>
    </source>
</evidence>
<gene>
    <name evidence="7 10" type="primary">rnr</name>
    <name evidence="10" type="ORF">ACFQPS_07175</name>
</gene>